<keyword evidence="1" id="KW-0812">Transmembrane</keyword>
<sequence length="288" mass="33081">MNENVIFVINYILYSAFSSTLFIAEQYVFDFKISRLRYALRCFICIMPLSTLKFVLPVDSVVGVCTIPVIQMLVIVLLITSVNGNIFKNIFIHLIFSFVSTFSSLLWFFIPNGDATNYEIGTTLGYLYNFPLIIVLYIATVIIIRKIESKNLMYSSMATFVSAIMMVYSIMITLVASKESVFAYKSVEYIAPLIINVIVILGIIIFLMVFMSKKSSELELKSHLTRLETARSLEEESYRRTLERIEAMAKLRHDFYGQLQAARYLLEADPEEGRKMLEDMMIALPKQK</sequence>
<feature type="transmembrane region" description="Helical" evidence="1">
    <location>
        <begin position="91"/>
        <end position="110"/>
    </location>
</feature>
<feature type="transmembrane region" description="Helical" evidence="1">
    <location>
        <begin position="6"/>
        <end position="24"/>
    </location>
</feature>
<name>R7B2D0_9FIRM</name>
<feature type="transmembrane region" description="Helical" evidence="1">
    <location>
        <begin position="126"/>
        <end position="144"/>
    </location>
</feature>
<evidence type="ECO:0000313" key="3">
    <source>
        <dbReference type="Proteomes" id="UP000018141"/>
    </source>
</evidence>
<dbReference type="Proteomes" id="UP000018141">
    <property type="component" value="Unassembled WGS sequence"/>
</dbReference>
<reference evidence="2" key="1">
    <citation type="submission" date="2012-11" db="EMBL/GenBank/DDBJ databases">
        <title>Dependencies among metagenomic species, viruses, plasmids and units of genetic variation.</title>
        <authorList>
            <person name="Nielsen H.B."/>
            <person name="Almeida M."/>
            <person name="Juncker A.S."/>
            <person name="Rasmussen S."/>
            <person name="Li J."/>
            <person name="Sunagawa S."/>
            <person name="Plichta D."/>
            <person name="Gautier L."/>
            <person name="Le Chatelier E."/>
            <person name="Peletier E."/>
            <person name="Bonde I."/>
            <person name="Nielsen T."/>
            <person name="Manichanh C."/>
            <person name="Arumugam M."/>
            <person name="Batto J."/>
            <person name="Santos M.B.Q.D."/>
            <person name="Blom N."/>
            <person name="Borruel N."/>
            <person name="Burgdorf K.S."/>
            <person name="Boumezbeur F."/>
            <person name="Casellas F."/>
            <person name="Dore J."/>
            <person name="Guarner F."/>
            <person name="Hansen T."/>
            <person name="Hildebrand F."/>
            <person name="Kaas R.S."/>
            <person name="Kennedy S."/>
            <person name="Kristiansen K."/>
            <person name="Kultima J.R."/>
            <person name="Leonard P."/>
            <person name="Levenez F."/>
            <person name="Lund O."/>
            <person name="Moumen B."/>
            <person name="Le Paslier D."/>
            <person name="Pons N."/>
            <person name="Pedersen O."/>
            <person name="Prifti E."/>
            <person name="Qin J."/>
            <person name="Raes J."/>
            <person name="Tap J."/>
            <person name="Tims S."/>
            <person name="Ussery D.W."/>
            <person name="Yamada T."/>
            <person name="MetaHit consortium"/>
            <person name="Renault P."/>
            <person name="Sicheritz-Ponten T."/>
            <person name="Bork P."/>
            <person name="Wang J."/>
            <person name="Brunak S."/>
            <person name="Ehrlich S.D."/>
        </authorList>
    </citation>
    <scope>NUCLEOTIDE SEQUENCE [LARGE SCALE GENOMIC DNA]</scope>
</reference>
<protein>
    <submittedName>
        <fullName evidence="2">Uncharacterized protein</fullName>
    </submittedName>
</protein>
<evidence type="ECO:0000256" key="1">
    <source>
        <dbReference type="SAM" id="Phobius"/>
    </source>
</evidence>
<organism evidence="2 3">
    <name type="scientific">Bacteroides pectinophilus CAG:437</name>
    <dbReference type="NCBI Taxonomy" id="1263051"/>
    <lineage>
        <taxon>Bacteria</taxon>
        <taxon>Bacillati</taxon>
        <taxon>Bacillota</taxon>
        <taxon>Clostridia</taxon>
        <taxon>Eubacteriales</taxon>
    </lineage>
</organism>
<keyword evidence="1" id="KW-0472">Membrane</keyword>
<gene>
    <name evidence="2" type="ORF">BN656_01940</name>
</gene>
<feature type="transmembrane region" description="Helical" evidence="1">
    <location>
        <begin position="156"/>
        <end position="177"/>
    </location>
</feature>
<proteinExistence type="predicted"/>
<accession>R7B2D0</accession>
<feature type="transmembrane region" description="Helical" evidence="1">
    <location>
        <begin position="189"/>
        <end position="211"/>
    </location>
</feature>
<dbReference type="EMBL" id="CBHH010000053">
    <property type="protein sequence ID" value="CDD58096.1"/>
    <property type="molecule type" value="Genomic_DNA"/>
</dbReference>
<dbReference type="AlphaFoldDB" id="R7B2D0"/>
<evidence type="ECO:0000313" key="2">
    <source>
        <dbReference type="EMBL" id="CDD58096.1"/>
    </source>
</evidence>
<keyword evidence="1" id="KW-1133">Transmembrane helix</keyword>
<comment type="caution">
    <text evidence="2">The sequence shown here is derived from an EMBL/GenBank/DDBJ whole genome shotgun (WGS) entry which is preliminary data.</text>
</comment>
<feature type="transmembrane region" description="Helical" evidence="1">
    <location>
        <begin position="61"/>
        <end position="79"/>
    </location>
</feature>